<feature type="domain" description="HTH cro/C1-type" evidence="1">
    <location>
        <begin position="11"/>
        <end position="64"/>
    </location>
</feature>
<keyword evidence="3" id="KW-1185">Reference proteome</keyword>
<dbReference type="EMBL" id="CP021425">
    <property type="protein sequence ID" value="ARU54526.1"/>
    <property type="molecule type" value="Genomic_DNA"/>
</dbReference>
<name>A0A1Y0I412_9GAMM</name>
<evidence type="ECO:0000313" key="2">
    <source>
        <dbReference type="EMBL" id="ARU54526.1"/>
    </source>
</evidence>
<dbReference type="SUPFAM" id="SSF47413">
    <property type="entry name" value="lambda repressor-like DNA-binding domains"/>
    <property type="match status" value="1"/>
</dbReference>
<dbReference type="SMART" id="SM00530">
    <property type="entry name" value="HTH_XRE"/>
    <property type="match status" value="1"/>
</dbReference>
<dbReference type="CDD" id="cd00093">
    <property type="entry name" value="HTH_XRE"/>
    <property type="match status" value="1"/>
</dbReference>
<dbReference type="Proteomes" id="UP000196027">
    <property type="component" value="Chromosome"/>
</dbReference>
<sequence>MGQTTAIIDRLKKALKENGKTYQDVAQHLRLSEASVKRLFSEKQFSLRRLDQVCEMLGIEISDLLREMHTISHISQLTVEQEQLLVSDAKLLLAAISVLNRWSFDEILAVYDYSYTELIGCMARLDAIRLIELLPGNRTKALVTYDFKWIKNGPIQRFFEGEVQREFLNCRFDQPGEIRLFVTGMLSRNANELIQQKLKRLIQDFRHYHQEDLTLPLPERHGTSMVVAMRPWELEVFGRYRRDESKKVFR</sequence>
<dbReference type="GO" id="GO:0003677">
    <property type="term" value="F:DNA binding"/>
    <property type="evidence" value="ECO:0007669"/>
    <property type="project" value="InterPro"/>
</dbReference>
<protein>
    <submittedName>
        <fullName evidence="2">Transcriptional regulator</fullName>
    </submittedName>
</protein>
<dbReference type="OrthoDB" id="5298444at2"/>
<evidence type="ECO:0000259" key="1">
    <source>
        <dbReference type="PROSITE" id="PS50943"/>
    </source>
</evidence>
<organism evidence="2 3">
    <name type="scientific">Oleiphilus messinensis</name>
    <dbReference type="NCBI Taxonomy" id="141451"/>
    <lineage>
        <taxon>Bacteria</taxon>
        <taxon>Pseudomonadati</taxon>
        <taxon>Pseudomonadota</taxon>
        <taxon>Gammaproteobacteria</taxon>
        <taxon>Oceanospirillales</taxon>
        <taxon>Oleiphilaceae</taxon>
        <taxon>Oleiphilus</taxon>
    </lineage>
</organism>
<evidence type="ECO:0000313" key="3">
    <source>
        <dbReference type="Proteomes" id="UP000196027"/>
    </source>
</evidence>
<dbReference type="RefSeq" id="WP_087459718.1">
    <property type="nucleotide sequence ID" value="NZ_CP021425.1"/>
</dbReference>
<reference evidence="2 3" key="1">
    <citation type="submission" date="2017-05" db="EMBL/GenBank/DDBJ databases">
        <title>Genomic insights into alkan degradation activity of Oleiphilus messinensis.</title>
        <authorList>
            <person name="Kozyavkin S.A."/>
            <person name="Slesarev A.I."/>
            <person name="Golyshin P.N."/>
            <person name="Korzhenkov A."/>
            <person name="Golyshina O.N."/>
            <person name="Toshchakov S.V."/>
        </authorList>
    </citation>
    <scope>NUCLEOTIDE SEQUENCE [LARGE SCALE GENOMIC DNA]</scope>
    <source>
        <strain evidence="2 3">ME102</strain>
    </source>
</reference>
<dbReference type="AlphaFoldDB" id="A0A1Y0I412"/>
<dbReference type="PROSITE" id="PS50943">
    <property type="entry name" value="HTH_CROC1"/>
    <property type="match status" value="1"/>
</dbReference>
<accession>A0A1Y0I412</accession>
<dbReference type="InterPro" id="IPR010982">
    <property type="entry name" value="Lambda_DNA-bd_dom_sf"/>
</dbReference>
<dbReference type="KEGG" id="ome:OLMES_0422"/>
<dbReference type="InterPro" id="IPR001387">
    <property type="entry name" value="Cro/C1-type_HTH"/>
</dbReference>
<dbReference type="Gene3D" id="1.10.260.40">
    <property type="entry name" value="lambda repressor-like DNA-binding domains"/>
    <property type="match status" value="1"/>
</dbReference>
<proteinExistence type="predicted"/>
<dbReference type="Pfam" id="PF13443">
    <property type="entry name" value="HTH_26"/>
    <property type="match status" value="1"/>
</dbReference>
<gene>
    <name evidence="2" type="ORF">OLMES_0422</name>
</gene>